<sequence>MRDMEYFLNIMGSEWMIIIFVALILLFGTNKLPEAGKKIGKMVGEYNKAKTEMQNQINDMTKAEPENPTIEGPVQTERQKLERMAQTLRINTENKSDIELKNAIDARFGPKENSSENKFTN</sequence>
<proteinExistence type="predicted"/>
<organism evidence="10 11">
    <name type="scientific">Candidatus Nitrosopelagicus brevis</name>
    <dbReference type="NCBI Taxonomy" id="1410606"/>
    <lineage>
        <taxon>Archaea</taxon>
        <taxon>Nitrososphaerota</taxon>
    </lineage>
</organism>
<gene>
    <name evidence="10" type="ORF">T478_1065</name>
</gene>
<evidence type="ECO:0000256" key="2">
    <source>
        <dbReference type="ARBA" id="ARBA00022448"/>
    </source>
</evidence>
<dbReference type="Gene3D" id="1.20.5.3310">
    <property type="match status" value="1"/>
</dbReference>
<keyword evidence="3 9" id="KW-0812">Transmembrane</keyword>
<name>A0A0A7V4I6_9ARCH</name>
<feature type="compositionally biased region" description="Basic and acidic residues" evidence="8">
    <location>
        <begin position="101"/>
        <end position="115"/>
    </location>
</feature>
<dbReference type="EMBL" id="CP007026">
    <property type="protein sequence ID" value="AJA93096.1"/>
    <property type="molecule type" value="Genomic_DNA"/>
</dbReference>
<evidence type="ECO:0000256" key="6">
    <source>
        <dbReference type="ARBA" id="ARBA00023010"/>
    </source>
</evidence>
<keyword evidence="4" id="KW-0653">Protein transport</keyword>
<dbReference type="GO" id="GO:0015031">
    <property type="term" value="P:protein transport"/>
    <property type="evidence" value="ECO:0007669"/>
    <property type="project" value="UniProtKB-KW"/>
</dbReference>
<dbReference type="HOGENOM" id="CLU_086034_3_2_2"/>
<evidence type="ECO:0000313" key="10">
    <source>
        <dbReference type="EMBL" id="AJA93096.1"/>
    </source>
</evidence>
<feature type="region of interest" description="Disordered" evidence="8">
    <location>
        <begin position="101"/>
        <end position="121"/>
    </location>
</feature>
<keyword evidence="6" id="KW-0811">Translocation</keyword>
<evidence type="ECO:0000256" key="5">
    <source>
        <dbReference type="ARBA" id="ARBA00022989"/>
    </source>
</evidence>
<comment type="subcellular location">
    <subcellularLocation>
        <location evidence="1">Membrane</location>
        <topology evidence="1">Single-pass membrane protein</topology>
    </subcellularLocation>
</comment>
<dbReference type="KEGG" id="nbv:T478_1065"/>
<protein>
    <submittedName>
        <fullName evidence="10">MttA family protein</fullName>
    </submittedName>
</protein>
<evidence type="ECO:0000313" key="11">
    <source>
        <dbReference type="Proteomes" id="UP000030944"/>
    </source>
</evidence>
<keyword evidence="7 9" id="KW-0472">Membrane</keyword>
<dbReference type="InterPro" id="IPR003369">
    <property type="entry name" value="TatA/B/E"/>
</dbReference>
<evidence type="ECO:0000256" key="4">
    <source>
        <dbReference type="ARBA" id="ARBA00022927"/>
    </source>
</evidence>
<dbReference type="GO" id="GO:0016020">
    <property type="term" value="C:membrane"/>
    <property type="evidence" value="ECO:0007669"/>
    <property type="project" value="UniProtKB-ARBA"/>
</dbReference>
<dbReference type="Pfam" id="PF02416">
    <property type="entry name" value="TatA_B_E"/>
    <property type="match status" value="1"/>
</dbReference>
<dbReference type="STRING" id="1410606.T478_1065"/>
<accession>A0A0A7V4I6</accession>
<evidence type="ECO:0000256" key="9">
    <source>
        <dbReference type="SAM" id="Phobius"/>
    </source>
</evidence>
<evidence type="ECO:0000256" key="7">
    <source>
        <dbReference type="ARBA" id="ARBA00023136"/>
    </source>
</evidence>
<dbReference type="PANTHER" id="PTHR42982:SF1">
    <property type="entry name" value="SEC-INDEPENDENT PROTEIN TRANSLOCASE PROTEIN TATA"/>
    <property type="match status" value="1"/>
</dbReference>
<evidence type="ECO:0000256" key="1">
    <source>
        <dbReference type="ARBA" id="ARBA00004167"/>
    </source>
</evidence>
<dbReference type="AlphaFoldDB" id="A0A0A7V4I6"/>
<dbReference type="Proteomes" id="UP000030944">
    <property type="component" value="Chromosome"/>
</dbReference>
<keyword evidence="2" id="KW-0813">Transport</keyword>
<evidence type="ECO:0000256" key="8">
    <source>
        <dbReference type="SAM" id="MobiDB-lite"/>
    </source>
</evidence>
<reference evidence="10 11" key="1">
    <citation type="journal article" date="2015" name="Proc. Natl. Acad. Sci. U.S.A.">
        <title>Genomic and proteomic characterization of "Candidatus Nitrosopelagicus brevis": An ammonia-oxidizing archaeon from the open ocean.</title>
        <authorList>
            <person name="Santoro A.E."/>
            <person name="Dupont C.L."/>
            <person name="Richter R.A."/>
            <person name="Craig M.T."/>
            <person name="Carini P."/>
            <person name="McIlvin M.R."/>
            <person name="Yang Y."/>
            <person name="Orsi W.D."/>
            <person name="Moran D.M."/>
            <person name="Saito M.A."/>
        </authorList>
    </citation>
    <scope>NUCLEOTIDE SEQUENCE [LARGE SCALE GENOMIC DNA]</scope>
    <source>
        <strain evidence="11">V2</strain>
    </source>
</reference>
<feature type="transmembrane region" description="Helical" evidence="9">
    <location>
        <begin position="6"/>
        <end position="28"/>
    </location>
</feature>
<dbReference type="PANTHER" id="PTHR42982">
    <property type="entry name" value="SEC-INDEPENDENT PROTEIN TRANSLOCASE PROTEIN TATA"/>
    <property type="match status" value="1"/>
</dbReference>
<keyword evidence="5 9" id="KW-1133">Transmembrane helix</keyword>
<evidence type="ECO:0000256" key="3">
    <source>
        <dbReference type="ARBA" id="ARBA00022692"/>
    </source>
</evidence>